<name>A0A4U0V5Y4_9PEZI</name>
<proteinExistence type="predicted"/>
<gene>
    <name evidence="1" type="ORF">B0A54_06145</name>
</gene>
<comment type="caution">
    <text evidence="1">The sequence shown here is derived from an EMBL/GenBank/DDBJ whole genome shotgun (WGS) entry which is preliminary data.</text>
</comment>
<evidence type="ECO:0000313" key="1">
    <source>
        <dbReference type="EMBL" id="TKA43195.1"/>
    </source>
</evidence>
<evidence type="ECO:0008006" key="3">
    <source>
        <dbReference type="Google" id="ProtNLM"/>
    </source>
</evidence>
<dbReference type="EMBL" id="NAJP01000020">
    <property type="protein sequence ID" value="TKA43195.1"/>
    <property type="molecule type" value="Genomic_DNA"/>
</dbReference>
<protein>
    <recommendedName>
        <fullName evidence="3">F-box domain-containing protein</fullName>
    </recommendedName>
</protein>
<accession>A0A4U0V5Y4</accession>
<reference evidence="1 2" key="1">
    <citation type="submission" date="2017-03" db="EMBL/GenBank/DDBJ databases">
        <title>Genomes of endolithic fungi from Antarctica.</title>
        <authorList>
            <person name="Coleine C."/>
            <person name="Masonjones S."/>
            <person name="Stajich J.E."/>
        </authorList>
    </citation>
    <scope>NUCLEOTIDE SEQUENCE [LARGE SCALE GENOMIC DNA]</scope>
    <source>
        <strain evidence="1 2">CCFEE 5311</strain>
    </source>
</reference>
<dbReference type="Proteomes" id="UP000310066">
    <property type="component" value="Unassembled WGS sequence"/>
</dbReference>
<dbReference type="AlphaFoldDB" id="A0A4U0V5Y4"/>
<dbReference type="OrthoDB" id="3836805at2759"/>
<organism evidence="1 2">
    <name type="scientific">Friedmanniomyces endolithicus</name>
    <dbReference type="NCBI Taxonomy" id="329885"/>
    <lineage>
        <taxon>Eukaryota</taxon>
        <taxon>Fungi</taxon>
        <taxon>Dikarya</taxon>
        <taxon>Ascomycota</taxon>
        <taxon>Pezizomycotina</taxon>
        <taxon>Dothideomycetes</taxon>
        <taxon>Dothideomycetidae</taxon>
        <taxon>Mycosphaerellales</taxon>
        <taxon>Teratosphaeriaceae</taxon>
        <taxon>Friedmanniomyces</taxon>
    </lineage>
</organism>
<sequence length="330" mass="37183">MLHPVPYISVRFSLPNVPDEIWVKILAYAVTPDTICHPFGCQSSNKYRSYLRTTANLAACKRFHRIAQDAYFTHQIFGITFESNCKICTKVRPLEVETCYLRNDFCAVAETSAEQDKLYKQIMRLRLEIEVASDAVLEDIGTHIGPMLLKCEKLAHVEVLLTLPRCCEVPESALEMASRARVFTELFEIINGHLNSIKEHSERQIKIKTTCCSCKGEEASDDWGVVSCSSRKEASVDWRVISGYRAGQNGKDRVFEELVSIVGGHVTKMEEESAQYIRVIKVYSSHKDDKEIDWRVVSGYRADRSARDCDLGGGSNVGVATAVENANRMD</sequence>
<evidence type="ECO:0000313" key="2">
    <source>
        <dbReference type="Proteomes" id="UP000310066"/>
    </source>
</evidence>